<dbReference type="EMBL" id="LLXJ01000568">
    <property type="protein sequence ID" value="PKC08188.1"/>
    <property type="molecule type" value="Genomic_DNA"/>
</dbReference>
<accession>A0A2N0PMY0</accession>
<evidence type="ECO:0000313" key="1">
    <source>
        <dbReference type="EMBL" id="PKC08188.1"/>
    </source>
</evidence>
<comment type="caution">
    <text evidence="1">The sequence shown here is derived from an EMBL/GenBank/DDBJ whole genome shotgun (WGS) entry which is preliminary data.</text>
</comment>
<sequence>MDLLIFQQDVQEKYPEEVGLLTPPYEEEASVERKILITYNCLQHSIKLKSRILALENAYFVGKLLAEKESYSKRFLLKKNIANKIFERPRYKKNEVHRSLVPVGLFNRIFRRSSKLSGGELLEMKIR</sequence>
<reference evidence="1 2" key="1">
    <citation type="submission" date="2016-04" db="EMBL/GenBank/DDBJ databases">
        <title>Genome analyses suggest a sexual origin of heterokaryosis in a supposedly ancient asexual fungus.</title>
        <authorList>
            <person name="Ropars J."/>
            <person name="Sedzielewska K."/>
            <person name="Noel J."/>
            <person name="Charron P."/>
            <person name="Farinelli L."/>
            <person name="Marton T."/>
            <person name="Kruger M."/>
            <person name="Pelin A."/>
            <person name="Brachmann A."/>
            <person name="Corradi N."/>
        </authorList>
    </citation>
    <scope>NUCLEOTIDE SEQUENCE [LARGE SCALE GENOMIC DNA]</scope>
    <source>
        <strain evidence="1 2">A5</strain>
    </source>
</reference>
<reference evidence="1 2" key="2">
    <citation type="submission" date="2017-09" db="EMBL/GenBank/DDBJ databases">
        <title>Extensive intraspecific genome diversity in a model arbuscular mycorrhizal fungus.</title>
        <authorList>
            <person name="Chen E.C."/>
            <person name="Morin E."/>
            <person name="Beaudet D."/>
            <person name="Noel J."/>
            <person name="Ndikumana S."/>
            <person name="Charron P."/>
            <person name="St-Onge C."/>
            <person name="Giorgi J."/>
            <person name="Grigoriev I.V."/>
            <person name="Roux C."/>
            <person name="Martin F.M."/>
            <person name="Corradi N."/>
        </authorList>
    </citation>
    <scope>NUCLEOTIDE SEQUENCE [LARGE SCALE GENOMIC DNA]</scope>
    <source>
        <strain evidence="1 2">A5</strain>
    </source>
</reference>
<organism evidence="1 2">
    <name type="scientific">Rhizophagus irregularis</name>
    <dbReference type="NCBI Taxonomy" id="588596"/>
    <lineage>
        <taxon>Eukaryota</taxon>
        <taxon>Fungi</taxon>
        <taxon>Fungi incertae sedis</taxon>
        <taxon>Mucoromycota</taxon>
        <taxon>Glomeromycotina</taxon>
        <taxon>Glomeromycetes</taxon>
        <taxon>Glomerales</taxon>
        <taxon>Glomeraceae</taxon>
        <taxon>Rhizophagus</taxon>
    </lineage>
</organism>
<protein>
    <submittedName>
        <fullName evidence="1">Uncharacterized protein</fullName>
    </submittedName>
</protein>
<proteinExistence type="predicted"/>
<dbReference type="Proteomes" id="UP000232722">
    <property type="component" value="Unassembled WGS sequence"/>
</dbReference>
<name>A0A2N0PMY0_9GLOM</name>
<gene>
    <name evidence="1" type="ORF">RhiirA5_417223</name>
</gene>
<dbReference type="AlphaFoldDB" id="A0A2N0PMY0"/>
<evidence type="ECO:0000313" key="2">
    <source>
        <dbReference type="Proteomes" id="UP000232722"/>
    </source>
</evidence>